<evidence type="ECO:0000256" key="3">
    <source>
        <dbReference type="ARBA" id="ARBA00012438"/>
    </source>
</evidence>
<keyword evidence="15" id="KW-0547">Nucleotide-binding</keyword>
<feature type="domain" description="Histidine kinase" evidence="13">
    <location>
        <begin position="283"/>
        <end position="491"/>
    </location>
</feature>
<feature type="domain" description="HAMP" evidence="14">
    <location>
        <begin position="200"/>
        <end position="252"/>
    </location>
</feature>
<dbReference type="Proteomes" id="UP001302316">
    <property type="component" value="Unassembled WGS sequence"/>
</dbReference>
<keyword evidence="8 12" id="KW-1133">Transmembrane helix</keyword>
<dbReference type="Gene3D" id="6.10.340.10">
    <property type="match status" value="1"/>
</dbReference>
<dbReference type="InterPro" id="IPR004358">
    <property type="entry name" value="Sig_transdc_His_kin-like_C"/>
</dbReference>
<keyword evidence="9" id="KW-0902">Two-component regulatory system</keyword>
<dbReference type="SUPFAM" id="SSF47384">
    <property type="entry name" value="Homodimeric domain of signal transducing histidine kinase"/>
    <property type="match status" value="1"/>
</dbReference>
<evidence type="ECO:0000256" key="9">
    <source>
        <dbReference type="ARBA" id="ARBA00023012"/>
    </source>
</evidence>
<evidence type="ECO:0000256" key="2">
    <source>
        <dbReference type="ARBA" id="ARBA00004370"/>
    </source>
</evidence>
<dbReference type="Gene3D" id="3.30.565.10">
    <property type="entry name" value="Histidine kinase-like ATPase, C-terminal domain"/>
    <property type="match status" value="1"/>
</dbReference>
<dbReference type="SMART" id="SM00387">
    <property type="entry name" value="HATPase_c"/>
    <property type="match status" value="1"/>
</dbReference>
<dbReference type="CDD" id="cd00082">
    <property type="entry name" value="HisKA"/>
    <property type="match status" value="1"/>
</dbReference>
<evidence type="ECO:0000256" key="8">
    <source>
        <dbReference type="ARBA" id="ARBA00022989"/>
    </source>
</evidence>
<organism evidence="15 16">
    <name type="scientific">Natronospira elongata</name>
    <dbReference type="NCBI Taxonomy" id="3110268"/>
    <lineage>
        <taxon>Bacteria</taxon>
        <taxon>Pseudomonadati</taxon>
        <taxon>Pseudomonadota</taxon>
        <taxon>Gammaproteobacteria</taxon>
        <taxon>Natronospirales</taxon>
        <taxon>Natronospiraceae</taxon>
        <taxon>Natronospira</taxon>
    </lineage>
</organism>
<dbReference type="InterPro" id="IPR036890">
    <property type="entry name" value="HATPase_C_sf"/>
</dbReference>
<dbReference type="EMBL" id="JAYGII010000003">
    <property type="protein sequence ID" value="MEA5444619.1"/>
    <property type="molecule type" value="Genomic_DNA"/>
</dbReference>
<evidence type="ECO:0000256" key="4">
    <source>
        <dbReference type="ARBA" id="ARBA00022553"/>
    </source>
</evidence>
<protein>
    <recommendedName>
        <fullName evidence="3">histidine kinase</fullName>
        <ecNumber evidence="3">2.7.13.3</ecNumber>
    </recommendedName>
</protein>
<evidence type="ECO:0000313" key="16">
    <source>
        <dbReference type="Proteomes" id="UP001302316"/>
    </source>
</evidence>
<reference evidence="15 16" key="1">
    <citation type="submission" date="2023-12" db="EMBL/GenBank/DDBJ databases">
        <title>Whole-genome sequencing of halo(alkali)philic microorganisms from hypersaline lakes.</title>
        <authorList>
            <person name="Sorokin D.Y."/>
            <person name="Merkel A.Y."/>
            <person name="Messina E."/>
            <person name="Yakimov M."/>
        </authorList>
    </citation>
    <scope>NUCLEOTIDE SEQUENCE [LARGE SCALE GENOMIC DNA]</scope>
    <source>
        <strain evidence="15 16">AB-CW1</strain>
    </source>
</reference>
<feature type="transmembrane region" description="Helical" evidence="12">
    <location>
        <begin position="20"/>
        <end position="40"/>
    </location>
</feature>
<evidence type="ECO:0000256" key="7">
    <source>
        <dbReference type="ARBA" id="ARBA00022777"/>
    </source>
</evidence>
<keyword evidence="6 12" id="KW-0812">Transmembrane</keyword>
<dbReference type="SUPFAM" id="SSF158472">
    <property type="entry name" value="HAMP domain-like"/>
    <property type="match status" value="1"/>
</dbReference>
<keyword evidence="10 12" id="KW-0472">Membrane</keyword>
<feature type="coiled-coil region" evidence="11">
    <location>
        <begin position="233"/>
        <end position="267"/>
    </location>
</feature>
<dbReference type="InterPro" id="IPR003660">
    <property type="entry name" value="HAMP_dom"/>
</dbReference>
<comment type="subcellular location">
    <subcellularLocation>
        <location evidence="2">Membrane</location>
    </subcellularLocation>
</comment>
<dbReference type="InterPro" id="IPR003594">
    <property type="entry name" value="HATPase_dom"/>
</dbReference>
<keyword evidence="7" id="KW-0418">Kinase</keyword>
<evidence type="ECO:0000256" key="1">
    <source>
        <dbReference type="ARBA" id="ARBA00000085"/>
    </source>
</evidence>
<dbReference type="PROSITE" id="PS50109">
    <property type="entry name" value="HIS_KIN"/>
    <property type="match status" value="1"/>
</dbReference>
<dbReference type="Pfam" id="PF00672">
    <property type="entry name" value="HAMP"/>
    <property type="match status" value="1"/>
</dbReference>
<keyword evidence="15" id="KW-0067">ATP-binding</keyword>
<evidence type="ECO:0000256" key="10">
    <source>
        <dbReference type="ARBA" id="ARBA00023136"/>
    </source>
</evidence>
<feature type="transmembrane region" description="Helical" evidence="12">
    <location>
        <begin position="179"/>
        <end position="198"/>
    </location>
</feature>
<dbReference type="GO" id="GO:0016020">
    <property type="term" value="C:membrane"/>
    <property type="evidence" value="ECO:0007669"/>
    <property type="project" value="UniProtKB-SubCell"/>
</dbReference>
<dbReference type="RefSeq" id="WP_346050015.1">
    <property type="nucleotide sequence ID" value="NZ_JAYGII010000003.1"/>
</dbReference>
<dbReference type="Pfam" id="PF02518">
    <property type="entry name" value="HATPase_c"/>
    <property type="match status" value="1"/>
</dbReference>
<dbReference type="SMART" id="SM00388">
    <property type="entry name" value="HisKA"/>
    <property type="match status" value="1"/>
</dbReference>
<name>A0AAP6JEH9_9GAMM</name>
<keyword evidence="4" id="KW-0597">Phosphoprotein</keyword>
<dbReference type="Pfam" id="PF00512">
    <property type="entry name" value="HisKA"/>
    <property type="match status" value="1"/>
</dbReference>
<keyword evidence="16" id="KW-1185">Reference proteome</keyword>
<sequence>MQWMSRLLAGFRLSLRARLVFGIVVPLLVAVLLTMTAVLATMEQRAEQRMQEDVELIAQAIRLPVSYSMERDRRGSVHQALESVFQLDQVYGAFVYDAEGEQIAAVGAVRPRQEPDFVHDVTVTPDEDAGQYEEIDGRDVYSHYVALADEATGQIIGWLQVTRRASDFEEHMRQVQRQMLAGLLAGTVVVLLLVMLGHHRAVGRHLGRLTAAMARVERGERGVRAEMDGPRELAMLARSLNTMLDAVERAEREIQQRRSAQLELEERLRHSEKLAAIGRLAAGIAHELGAPLSVVDGRARRVLRDEGLDQRQRGNLEDVRSEVQRMSHIVRQLLDFGRASSRERKPVPAGELLGGCLDRVRELAEASDISLEVSEDTPDRTVEVDRIRIEQVFVNLLRNAVQAEAVSQVRLSCREEDEGIRFLVEDDGKGIDLENRSRLFEPFFTTKSVGEGTGLGLAVAHGIVNEHHGWIDVSESRLGGAAFMVWLPFQRRRAEDVGEALSAGLPERISQD</sequence>
<evidence type="ECO:0000313" key="15">
    <source>
        <dbReference type="EMBL" id="MEA5444619.1"/>
    </source>
</evidence>
<proteinExistence type="predicted"/>
<evidence type="ECO:0000256" key="5">
    <source>
        <dbReference type="ARBA" id="ARBA00022679"/>
    </source>
</evidence>
<dbReference type="EC" id="2.7.13.3" evidence="3"/>
<accession>A0AAP6JEH9</accession>
<dbReference type="AlphaFoldDB" id="A0AAP6JEH9"/>
<dbReference type="InterPro" id="IPR036097">
    <property type="entry name" value="HisK_dim/P_sf"/>
</dbReference>
<evidence type="ECO:0000256" key="12">
    <source>
        <dbReference type="SAM" id="Phobius"/>
    </source>
</evidence>
<dbReference type="SMART" id="SM00304">
    <property type="entry name" value="HAMP"/>
    <property type="match status" value="1"/>
</dbReference>
<dbReference type="InterPro" id="IPR050428">
    <property type="entry name" value="TCS_sensor_his_kinase"/>
</dbReference>
<keyword evidence="5" id="KW-0808">Transferase</keyword>
<dbReference type="PRINTS" id="PR00344">
    <property type="entry name" value="BCTRLSENSOR"/>
</dbReference>
<evidence type="ECO:0000256" key="6">
    <source>
        <dbReference type="ARBA" id="ARBA00022692"/>
    </source>
</evidence>
<gene>
    <name evidence="15" type="ORF">VCB98_02160</name>
</gene>
<keyword evidence="11" id="KW-0175">Coiled coil</keyword>
<dbReference type="Gene3D" id="1.10.287.130">
    <property type="match status" value="1"/>
</dbReference>
<evidence type="ECO:0000256" key="11">
    <source>
        <dbReference type="SAM" id="Coils"/>
    </source>
</evidence>
<comment type="catalytic activity">
    <reaction evidence="1">
        <text>ATP + protein L-histidine = ADP + protein N-phospho-L-histidine.</text>
        <dbReference type="EC" id="2.7.13.3"/>
    </reaction>
</comment>
<comment type="caution">
    <text evidence="15">The sequence shown here is derived from an EMBL/GenBank/DDBJ whole genome shotgun (WGS) entry which is preliminary data.</text>
</comment>
<dbReference type="PROSITE" id="PS50885">
    <property type="entry name" value="HAMP"/>
    <property type="match status" value="1"/>
</dbReference>
<evidence type="ECO:0000259" key="13">
    <source>
        <dbReference type="PROSITE" id="PS50109"/>
    </source>
</evidence>
<dbReference type="InterPro" id="IPR005467">
    <property type="entry name" value="His_kinase_dom"/>
</dbReference>
<dbReference type="PANTHER" id="PTHR45436">
    <property type="entry name" value="SENSOR HISTIDINE KINASE YKOH"/>
    <property type="match status" value="1"/>
</dbReference>
<dbReference type="GO" id="GO:0005524">
    <property type="term" value="F:ATP binding"/>
    <property type="evidence" value="ECO:0007669"/>
    <property type="project" value="UniProtKB-KW"/>
</dbReference>
<dbReference type="GO" id="GO:0000155">
    <property type="term" value="F:phosphorelay sensor kinase activity"/>
    <property type="evidence" value="ECO:0007669"/>
    <property type="project" value="InterPro"/>
</dbReference>
<dbReference type="CDD" id="cd06225">
    <property type="entry name" value="HAMP"/>
    <property type="match status" value="1"/>
</dbReference>
<evidence type="ECO:0000259" key="14">
    <source>
        <dbReference type="PROSITE" id="PS50885"/>
    </source>
</evidence>
<dbReference type="SUPFAM" id="SSF55874">
    <property type="entry name" value="ATPase domain of HSP90 chaperone/DNA topoisomerase II/histidine kinase"/>
    <property type="match status" value="1"/>
</dbReference>
<dbReference type="InterPro" id="IPR003661">
    <property type="entry name" value="HisK_dim/P_dom"/>
</dbReference>
<dbReference type="PANTHER" id="PTHR45436:SF5">
    <property type="entry name" value="SENSOR HISTIDINE KINASE TRCS"/>
    <property type="match status" value="1"/>
</dbReference>